<organism evidence="1 2">
    <name type="scientific">Cherax quadricarinatus</name>
    <name type="common">Australian red claw crayfish</name>
    <dbReference type="NCBI Taxonomy" id="27406"/>
    <lineage>
        <taxon>Eukaryota</taxon>
        <taxon>Metazoa</taxon>
        <taxon>Ecdysozoa</taxon>
        <taxon>Arthropoda</taxon>
        <taxon>Crustacea</taxon>
        <taxon>Multicrustacea</taxon>
        <taxon>Malacostraca</taxon>
        <taxon>Eumalacostraca</taxon>
        <taxon>Eucarida</taxon>
        <taxon>Decapoda</taxon>
        <taxon>Pleocyemata</taxon>
        <taxon>Astacidea</taxon>
        <taxon>Parastacoidea</taxon>
        <taxon>Parastacidae</taxon>
        <taxon>Cherax</taxon>
    </lineage>
</organism>
<name>A0AAW0VYS9_CHEQU</name>
<dbReference type="AlphaFoldDB" id="A0AAW0VYS9"/>
<dbReference type="Proteomes" id="UP001445076">
    <property type="component" value="Unassembled WGS sequence"/>
</dbReference>
<accession>A0AAW0VYS9</accession>
<evidence type="ECO:0000313" key="1">
    <source>
        <dbReference type="EMBL" id="KAK8721745.1"/>
    </source>
</evidence>
<proteinExistence type="predicted"/>
<keyword evidence="2" id="KW-1185">Reference proteome</keyword>
<gene>
    <name evidence="1" type="ORF">OTU49_012546</name>
</gene>
<reference evidence="1 2" key="1">
    <citation type="journal article" date="2024" name="BMC Genomics">
        <title>Genome assembly of redclaw crayfish (Cherax quadricarinatus) provides insights into its immune adaptation and hypoxia tolerance.</title>
        <authorList>
            <person name="Liu Z."/>
            <person name="Zheng J."/>
            <person name="Li H."/>
            <person name="Fang K."/>
            <person name="Wang S."/>
            <person name="He J."/>
            <person name="Zhou D."/>
            <person name="Weng S."/>
            <person name="Chi M."/>
            <person name="Gu Z."/>
            <person name="He J."/>
            <person name="Li F."/>
            <person name="Wang M."/>
        </authorList>
    </citation>
    <scope>NUCLEOTIDE SEQUENCE [LARGE SCALE GENOMIC DNA]</scope>
    <source>
        <strain evidence="1">ZL_2023a</strain>
    </source>
</reference>
<sequence>MTHVIAAVFPPRLTHRCSACCQTGQPSHLGTIEFHKQQMRKIMWLLSTKNMSHYLYNTDCCINKWSMVQGLTDCWSAIGARQETRTAIMARVPSKHARFSLSSETKDNMQDTTEN</sequence>
<dbReference type="EMBL" id="JARKIK010000098">
    <property type="protein sequence ID" value="KAK8721745.1"/>
    <property type="molecule type" value="Genomic_DNA"/>
</dbReference>
<comment type="caution">
    <text evidence="1">The sequence shown here is derived from an EMBL/GenBank/DDBJ whole genome shotgun (WGS) entry which is preliminary data.</text>
</comment>
<evidence type="ECO:0000313" key="2">
    <source>
        <dbReference type="Proteomes" id="UP001445076"/>
    </source>
</evidence>
<protein>
    <submittedName>
        <fullName evidence="1">Uncharacterized protein</fullName>
    </submittedName>
</protein>